<gene>
    <name evidence="1" type="ORF">JEM65_19400</name>
</gene>
<dbReference type="Proteomes" id="UP000662373">
    <property type="component" value="Unassembled WGS sequence"/>
</dbReference>
<organism evidence="1 2">
    <name type="scientific">Gelidibacter salicanalis</name>
    <dbReference type="NCBI Taxonomy" id="291193"/>
    <lineage>
        <taxon>Bacteria</taxon>
        <taxon>Pseudomonadati</taxon>
        <taxon>Bacteroidota</taxon>
        <taxon>Flavobacteriia</taxon>
        <taxon>Flavobacteriales</taxon>
        <taxon>Flavobacteriaceae</taxon>
        <taxon>Gelidibacter</taxon>
    </lineage>
</organism>
<evidence type="ECO:0000313" key="1">
    <source>
        <dbReference type="EMBL" id="MBJ7882806.1"/>
    </source>
</evidence>
<sequence>MNKLTPLLPIIFFINFHALFGQVEVIEITYDSTSNSLLFGNLPKKVKANKDYVLMLTKVNSAHVGVVSQLSAYDYISDLPDILKPIFLGIPNTNVMGQFELDSNRGNTRLFLNAMNHYDKLQKIRSAGNDYYEKTKFNPIPGDTIPLHNLKKTLGLDNVKAIANQLLMSEQFILNAIESYRYSIKTIDVRDPMLEVIHTEYATLNTIKDRIESGVFRKSLQFLIDSERAKNQMNIDTFTASKDVTEVHLQVVNTYTGVTVFEGDLNFKTYHNWSFDFTTGFFYSNRVEKKYYLENRDESFNWILKEDIPEVDISIGALGHFSYKFSPSFMAGISVGASLSPFDGKLRYLTGTSLLFGEQKYVGINIGVAFAKIASLSDGTRQDSGGYYQSKDMTSINTVERIETGLYIGLTYNFINKKQ</sequence>
<dbReference type="AlphaFoldDB" id="A0A934KWX6"/>
<name>A0A934KWX6_9FLAO</name>
<accession>A0A934KWX6</accession>
<reference evidence="1 2" key="1">
    <citation type="submission" date="2020-09" db="EMBL/GenBank/DDBJ databases">
        <title>Draft genome of Gelidibacter salicanalis PAMC21136.</title>
        <authorList>
            <person name="Park H."/>
        </authorList>
    </citation>
    <scope>NUCLEOTIDE SEQUENCE [LARGE SCALE GENOMIC DNA]</scope>
    <source>
        <strain evidence="1 2">PAMC21136</strain>
    </source>
</reference>
<evidence type="ECO:0000313" key="2">
    <source>
        <dbReference type="Proteomes" id="UP000662373"/>
    </source>
</evidence>
<protein>
    <submittedName>
        <fullName evidence="1">Uncharacterized protein</fullName>
    </submittedName>
</protein>
<comment type="caution">
    <text evidence="1">The sequence shown here is derived from an EMBL/GenBank/DDBJ whole genome shotgun (WGS) entry which is preliminary data.</text>
</comment>
<dbReference type="EMBL" id="JAEHJZ010000054">
    <property type="protein sequence ID" value="MBJ7882806.1"/>
    <property type="molecule type" value="Genomic_DNA"/>
</dbReference>
<dbReference type="RefSeq" id="WP_199603152.1">
    <property type="nucleotide sequence ID" value="NZ_JAEHJZ010000054.1"/>
</dbReference>
<keyword evidence="2" id="KW-1185">Reference proteome</keyword>
<proteinExistence type="predicted"/>